<dbReference type="FunFam" id="3.40.640.10:FF:000004">
    <property type="entry name" value="Acetylornithine aminotransferase"/>
    <property type="match status" value="1"/>
</dbReference>
<dbReference type="PANTHER" id="PTHR43094:SF1">
    <property type="entry name" value="AMINOTRANSFERASE CLASS-III"/>
    <property type="match status" value="1"/>
</dbReference>
<reference evidence="6 7" key="2">
    <citation type="journal article" date="2012" name="PLoS Pathog.">
        <title>Diverse lifestyles and strategies of plant pathogenesis encoded in the genomes of eighteen Dothideomycetes fungi.</title>
        <authorList>
            <person name="Ohm R.A."/>
            <person name="Feau N."/>
            <person name="Henrissat B."/>
            <person name="Schoch C.L."/>
            <person name="Horwitz B.A."/>
            <person name="Barry K.W."/>
            <person name="Condon B.J."/>
            <person name="Copeland A.C."/>
            <person name="Dhillon B."/>
            <person name="Glaser F."/>
            <person name="Hesse C.N."/>
            <person name="Kosti I."/>
            <person name="LaButti K."/>
            <person name="Lindquist E.A."/>
            <person name="Lucas S."/>
            <person name="Salamov A.A."/>
            <person name="Bradshaw R.E."/>
            <person name="Ciuffetti L."/>
            <person name="Hamelin R.C."/>
            <person name="Kema G.H.J."/>
            <person name="Lawrence C."/>
            <person name="Scott J.A."/>
            <person name="Spatafora J.W."/>
            <person name="Turgeon B.G."/>
            <person name="de Wit P.J.G.M."/>
            <person name="Zhong S."/>
            <person name="Goodwin S.B."/>
            <person name="Grigoriev I.V."/>
        </authorList>
    </citation>
    <scope>NUCLEOTIDE SEQUENCE [LARGE SCALE GENOMIC DNA]</scope>
    <source>
        <strain evidence="7">NZE10 / CBS 128990</strain>
    </source>
</reference>
<dbReference type="OrthoDB" id="5419315at2759"/>
<dbReference type="Gene3D" id="3.90.1150.10">
    <property type="entry name" value="Aspartate Aminotransferase, domain 1"/>
    <property type="match status" value="1"/>
</dbReference>
<name>M2YJA6_DOTSN</name>
<dbReference type="GO" id="GO:0005829">
    <property type="term" value="C:cytosol"/>
    <property type="evidence" value="ECO:0007669"/>
    <property type="project" value="TreeGrafter"/>
</dbReference>
<dbReference type="InterPro" id="IPR015422">
    <property type="entry name" value="PyrdxlP-dep_Trfase_small"/>
</dbReference>
<evidence type="ECO:0000256" key="1">
    <source>
        <dbReference type="ARBA" id="ARBA00001933"/>
    </source>
</evidence>
<dbReference type="EMBL" id="KB446546">
    <property type="protein sequence ID" value="EME39001.1"/>
    <property type="molecule type" value="Genomic_DNA"/>
</dbReference>
<evidence type="ECO:0000256" key="5">
    <source>
        <dbReference type="SAM" id="MobiDB-lite"/>
    </source>
</evidence>
<comment type="cofactor">
    <cofactor evidence="1">
        <name>pyridoxal 5'-phosphate</name>
        <dbReference type="ChEBI" id="CHEBI:597326"/>
    </cofactor>
</comment>
<keyword evidence="7" id="KW-1185">Reference proteome</keyword>
<feature type="region of interest" description="Disordered" evidence="5">
    <location>
        <begin position="1"/>
        <end position="22"/>
    </location>
</feature>
<dbReference type="STRING" id="675120.M2YJA6"/>
<organism evidence="6 7">
    <name type="scientific">Dothistroma septosporum (strain NZE10 / CBS 128990)</name>
    <name type="common">Red band needle blight fungus</name>
    <name type="synonym">Mycosphaerella pini</name>
    <dbReference type="NCBI Taxonomy" id="675120"/>
    <lineage>
        <taxon>Eukaryota</taxon>
        <taxon>Fungi</taxon>
        <taxon>Dikarya</taxon>
        <taxon>Ascomycota</taxon>
        <taxon>Pezizomycotina</taxon>
        <taxon>Dothideomycetes</taxon>
        <taxon>Dothideomycetidae</taxon>
        <taxon>Mycosphaerellales</taxon>
        <taxon>Mycosphaerellaceae</taxon>
        <taxon>Dothistroma</taxon>
    </lineage>
</organism>
<dbReference type="Proteomes" id="UP000016933">
    <property type="component" value="Unassembled WGS sequence"/>
</dbReference>
<dbReference type="AlphaFoldDB" id="M2YJA6"/>
<evidence type="ECO:0000256" key="2">
    <source>
        <dbReference type="ARBA" id="ARBA00008954"/>
    </source>
</evidence>
<dbReference type="InterPro" id="IPR015421">
    <property type="entry name" value="PyrdxlP-dep_Trfase_major"/>
</dbReference>
<keyword evidence="3 4" id="KW-0663">Pyridoxal phosphate</keyword>
<feature type="compositionally biased region" description="Polar residues" evidence="5">
    <location>
        <begin position="1"/>
        <end position="10"/>
    </location>
</feature>
<dbReference type="SUPFAM" id="SSF53383">
    <property type="entry name" value="PLP-dependent transferases"/>
    <property type="match status" value="1"/>
</dbReference>
<dbReference type="InterPro" id="IPR015424">
    <property type="entry name" value="PyrdxlP-dep_Trfase"/>
</dbReference>
<protein>
    <recommendedName>
        <fullName evidence="8">Aminotransferase-like protein</fullName>
    </recommendedName>
</protein>
<dbReference type="eggNOG" id="KOG1404">
    <property type="taxonomic scope" value="Eukaryota"/>
</dbReference>
<dbReference type="GO" id="GO:0008483">
    <property type="term" value="F:transaminase activity"/>
    <property type="evidence" value="ECO:0007669"/>
    <property type="project" value="InterPro"/>
</dbReference>
<evidence type="ECO:0000256" key="3">
    <source>
        <dbReference type="ARBA" id="ARBA00022898"/>
    </source>
</evidence>
<gene>
    <name evidence="6" type="ORF">DOTSEDRAFT_92257</name>
</gene>
<dbReference type="HOGENOM" id="CLU_016922_4_0_1"/>
<dbReference type="OMA" id="YTMPPYV"/>
<comment type="similarity">
    <text evidence="2 4">Belongs to the class-III pyridoxal-phosphate-dependent aminotransferase family.</text>
</comment>
<dbReference type="PANTHER" id="PTHR43094">
    <property type="entry name" value="AMINOTRANSFERASE"/>
    <property type="match status" value="1"/>
</dbReference>
<evidence type="ECO:0000313" key="6">
    <source>
        <dbReference type="EMBL" id="EME39001.1"/>
    </source>
</evidence>
<sequence>MPPQLGTTAQAAAASQLDNDGTSKASSVLHAKLTSTPPKIIKAQGNYLTTSDGTEIFDATGGAAVACIGHGHPEVKSAILNQLDEVEYCYSPFFTTSASEALAKQLVESTNGEMSKVFIVSSGTEAVEAALKLARQYFVETNQPERVHFIARKQSYHGNTLGSLAVGYHKARRGIYQPLLSTNVSHISPCYPYRGKRPGQSDEGYVQNLAAELEEEFQRVGPESVCALILETLPGLTLGAVPPPKGYIAAMQRICHAHGALLILDEVMCGMGRTGTLHVWEQEGVVPDLQTVAKGLGAGYQPIGSLLVSKKVVEGVEKGTGSFVHSQTYQGHAVACAAAGAVQEVVRGDRLVENVRVLGVVLGEKLRERLGGHGNIGDIRGRGFMWGIELVQNKTTKEPFPASKKISATIHATGLQKEYGISILPGGGVADGVNGDVIMLAPAYNCTRADIELIVERTAKVIEAVLGS</sequence>
<accession>M2YJA6</accession>
<dbReference type="GO" id="GO:0030170">
    <property type="term" value="F:pyridoxal phosphate binding"/>
    <property type="evidence" value="ECO:0007669"/>
    <property type="project" value="InterPro"/>
</dbReference>
<proteinExistence type="inferred from homology"/>
<dbReference type="Pfam" id="PF00202">
    <property type="entry name" value="Aminotran_3"/>
    <property type="match status" value="1"/>
</dbReference>
<evidence type="ECO:0008006" key="8">
    <source>
        <dbReference type="Google" id="ProtNLM"/>
    </source>
</evidence>
<evidence type="ECO:0000313" key="7">
    <source>
        <dbReference type="Proteomes" id="UP000016933"/>
    </source>
</evidence>
<reference evidence="7" key="1">
    <citation type="journal article" date="2012" name="PLoS Genet.">
        <title>The genomes of the fungal plant pathogens Cladosporium fulvum and Dothistroma septosporum reveal adaptation to different hosts and lifestyles but also signatures of common ancestry.</title>
        <authorList>
            <person name="de Wit P.J.G.M."/>
            <person name="van der Burgt A."/>
            <person name="Oekmen B."/>
            <person name="Stergiopoulos I."/>
            <person name="Abd-Elsalam K.A."/>
            <person name="Aerts A.L."/>
            <person name="Bahkali A.H."/>
            <person name="Beenen H.G."/>
            <person name="Chettri P."/>
            <person name="Cox M.P."/>
            <person name="Datema E."/>
            <person name="de Vries R.P."/>
            <person name="Dhillon B."/>
            <person name="Ganley A.R."/>
            <person name="Griffiths S.A."/>
            <person name="Guo Y."/>
            <person name="Hamelin R.C."/>
            <person name="Henrissat B."/>
            <person name="Kabir M.S."/>
            <person name="Jashni M.K."/>
            <person name="Kema G."/>
            <person name="Klaubauf S."/>
            <person name="Lapidus A."/>
            <person name="Levasseur A."/>
            <person name="Lindquist E."/>
            <person name="Mehrabi R."/>
            <person name="Ohm R.A."/>
            <person name="Owen T.J."/>
            <person name="Salamov A."/>
            <person name="Schwelm A."/>
            <person name="Schijlen E."/>
            <person name="Sun H."/>
            <person name="van den Burg H.A."/>
            <person name="van Ham R.C.H.J."/>
            <person name="Zhang S."/>
            <person name="Goodwin S.B."/>
            <person name="Grigoriev I.V."/>
            <person name="Collemare J."/>
            <person name="Bradshaw R.E."/>
        </authorList>
    </citation>
    <scope>NUCLEOTIDE SEQUENCE [LARGE SCALE GENOMIC DNA]</scope>
    <source>
        <strain evidence="7">NZE10 / CBS 128990</strain>
    </source>
</reference>
<dbReference type="CDD" id="cd00610">
    <property type="entry name" value="OAT_like"/>
    <property type="match status" value="1"/>
</dbReference>
<dbReference type="Gene3D" id="3.40.640.10">
    <property type="entry name" value="Type I PLP-dependent aspartate aminotransferase-like (Major domain)"/>
    <property type="match status" value="1"/>
</dbReference>
<dbReference type="NCBIfam" id="NF005685">
    <property type="entry name" value="PRK07483.1"/>
    <property type="match status" value="1"/>
</dbReference>
<evidence type="ECO:0000256" key="4">
    <source>
        <dbReference type="RuleBase" id="RU003560"/>
    </source>
</evidence>
<dbReference type="InterPro" id="IPR005814">
    <property type="entry name" value="Aminotrans_3"/>
</dbReference>